<dbReference type="Proteomes" id="UP000035740">
    <property type="component" value="Unassembled WGS sequence"/>
</dbReference>
<dbReference type="OrthoDB" id="2684236at2759"/>
<proteinExistence type="predicted"/>
<dbReference type="EMBL" id="KQ097563">
    <property type="protein sequence ID" value="KMS93935.1"/>
    <property type="molecule type" value="Genomic_DNA"/>
</dbReference>
<accession>A0A0J8DT40</accession>
<protein>
    <submittedName>
        <fullName evidence="1">Uncharacterized protein</fullName>
    </submittedName>
</protein>
<organism evidence="1 2">
    <name type="scientific">Beta vulgaris subsp. vulgaris</name>
    <name type="common">Beet</name>
    <dbReference type="NCBI Taxonomy" id="3555"/>
    <lineage>
        <taxon>Eukaryota</taxon>
        <taxon>Viridiplantae</taxon>
        <taxon>Streptophyta</taxon>
        <taxon>Embryophyta</taxon>
        <taxon>Tracheophyta</taxon>
        <taxon>Spermatophyta</taxon>
        <taxon>Magnoliopsida</taxon>
        <taxon>eudicotyledons</taxon>
        <taxon>Gunneridae</taxon>
        <taxon>Pentapetalae</taxon>
        <taxon>Caryophyllales</taxon>
        <taxon>Chenopodiaceae</taxon>
        <taxon>Betoideae</taxon>
        <taxon>Beta</taxon>
    </lineage>
</organism>
<dbReference type="Gramene" id="KMS93935">
    <property type="protein sequence ID" value="KMS93935"/>
    <property type="gene ID" value="BVRB_026450"/>
</dbReference>
<keyword evidence="2" id="KW-1185">Reference proteome</keyword>
<feature type="non-terminal residue" evidence="1">
    <location>
        <position position="219"/>
    </location>
</feature>
<dbReference type="AlphaFoldDB" id="A0A0J8DT40"/>
<evidence type="ECO:0000313" key="2">
    <source>
        <dbReference type="Proteomes" id="UP000035740"/>
    </source>
</evidence>
<sequence>ESTPLPELPGSIAVEVKVQTLKQYSDLWPIPAISDFSCASRNIRCVSREELPEQFKDLALSAAELEALSDAPLAGAIDLSASIMHQSRSESGLSMVPDELSFDISRHPEAQSAVARSLLDRLGNDLKLYADFENKGMFAKFRPIVELEARLLEKSCDEAVADVGDLYSVVEGLGVTLEALRFADSDYVRLALESLIELSNKVEDPSHDVSLSRCMFIFR</sequence>
<name>A0A0J8DT40_BETVV</name>
<gene>
    <name evidence="1" type="ORF">BVRB_026450</name>
</gene>
<evidence type="ECO:0000313" key="1">
    <source>
        <dbReference type="EMBL" id="KMS93935.1"/>
    </source>
</evidence>
<feature type="non-terminal residue" evidence="1">
    <location>
        <position position="1"/>
    </location>
</feature>
<reference evidence="1 2" key="1">
    <citation type="journal article" date="2014" name="Nature">
        <title>The genome of the recently domesticated crop plant sugar beet (Beta vulgaris).</title>
        <authorList>
            <person name="Dohm J.C."/>
            <person name="Minoche A.E."/>
            <person name="Holtgrawe D."/>
            <person name="Capella-Gutierrez S."/>
            <person name="Zakrzewski F."/>
            <person name="Tafer H."/>
            <person name="Rupp O."/>
            <person name="Sorensen T.R."/>
            <person name="Stracke R."/>
            <person name="Reinhardt R."/>
            <person name="Goesmann A."/>
            <person name="Kraft T."/>
            <person name="Schulz B."/>
            <person name="Stadler P.F."/>
            <person name="Schmidt T."/>
            <person name="Gabaldon T."/>
            <person name="Lehrach H."/>
            <person name="Weisshaar B."/>
            <person name="Himmelbauer H."/>
        </authorList>
    </citation>
    <scope>NUCLEOTIDE SEQUENCE [LARGE SCALE GENOMIC DNA]</scope>
    <source>
        <tissue evidence="1">Taproot</tissue>
    </source>
</reference>